<dbReference type="Proteomes" id="UP000192578">
    <property type="component" value="Unassembled WGS sequence"/>
</dbReference>
<evidence type="ECO:0000256" key="1">
    <source>
        <dbReference type="SAM" id="MobiDB-lite"/>
    </source>
</evidence>
<name>A0A1W0WHB8_HYPEX</name>
<proteinExistence type="predicted"/>
<dbReference type="OrthoDB" id="10486830at2759"/>
<keyword evidence="2" id="KW-0472">Membrane</keyword>
<evidence type="ECO:0000313" key="4">
    <source>
        <dbReference type="Proteomes" id="UP000192578"/>
    </source>
</evidence>
<feature type="compositionally biased region" description="Polar residues" evidence="1">
    <location>
        <begin position="1"/>
        <end position="12"/>
    </location>
</feature>
<dbReference type="AlphaFoldDB" id="A0A1W0WHB8"/>
<accession>A0A1W0WHB8</accession>
<dbReference type="EMBL" id="MTYJ01000102">
    <property type="protein sequence ID" value="OQV14596.1"/>
    <property type="molecule type" value="Genomic_DNA"/>
</dbReference>
<protein>
    <submittedName>
        <fullName evidence="3">Uncharacterized protein</fullName>
    </submittedName>
</protein>
<keyword evidence="2" id="KW-1133">Transmembrane helix</keyword>
<keyword evidence="4" id="KW-1185">Reference proteome</keyword>
<gene>
    <name evidence="3" type="ORF">BV898_11215</name>
</gene>
<reference evidence="4" key="1">
    <citation type="submission" date="2017-01" db="EMBL/GenBank/DDBJ databases">
        <title>Comparative genomics of anhydrobiosis in the tardigrade Hypsibius dujardini.</title>
        <authorList>
            <person name="Yoshida Y."/>
            <person name="Koutsovoulos G."/>
            <person name="Laetsch D."/>
            <person name="Stevens L."/>
            <person name="Kumar S."/>
            <person name="Horikawa D."/>
            <person name="Ishino K."/>
            <person name="Komine S."/>
            <person name="Tomita M."/>
            <person name="Blaxter M."/>
            <person name="Arakawa K."/>
        </authorList>
    </citation>
    <scope>NUCLEOTIDE SEQUENCE [LARGE SCALE GENOMIC DNA]</scope>
    <source>
        <strain evidence="4">Z151</strain>
    </source>
</reference>
<organism evidence="3 4">
    <name type="scientific">Hypsibius exemplaris</name>
    <name type="common">Freshwater tardigrade</name>
    <dbReference type="NCBI Taxonomy" id="2072580"/>
    <lineage>
        <taxon>Eukaryota</taxon>
        <taxon>Metazoa</taxon>
        <taxon>Ecdysozoa</taxon>
        <taxon>Tardigrada</taxon>
        <taxon>Eutardigrada</taxon>
        <taxon>Parachela</taxon>
        <taxon>Hypsibioidea</taxon>
        <taxon>Hypsibiidae</taxon>
        <taxon>Hypsibius</taxon>
    </lineage>
</organism>
<feature type="transmembrane region" description="Helical" evidence="2">
    <location>
        <begin position="395"/>
        <end position="417"/>
    </location>
</feature>
<feature type="transmembrane region" description="Helical" evidence="2">
    <location>
        <begin position="202"/>
        <end position="220"/>
    </location>
</feature>
<feature type="transmembrane region" description="Helical" evidence="2">
    <location>
        <begin position="308"/>
        <end position="335"/>
    </location>
</feature>
<feature type="region of interest" description="Disordered" evidence="1">
    <location>
        <begin position="1"/>
        <end position="35"/>
    </location>
</feature>
<feature type="transmembrane region" description="Helical" evidence="2">
    <location>
        <begin position="251"/>
        <end position="269"/>
    </location>
</feature>
<evidence type="ECO:0000313" key="3">
    <source>
        <dbReference type="EMBL" id="OQV14596.1"/>
    </source>
</evidence>
<sequence>MNSSAHNVSDFITSGPGGAGGRVTSHLGGHHAPTFSDSSAAVSHAVMDSGLHENLFLHPEVHNPIAHHSTNGSYRRNTTVHSQKPGNGNGYSTGGNISVFGQVTIDVTADELISDGVAASQLGSLFGPLIFLMSCVGLYHPSSEDVTPERDSCVSGGWCLRWLLIMWSVAVAVYLMFNLIAIGYYVETRTGLDVLSMTELTVVMRLLKALIVLCGFFIIFESTARYEEMLEAWCMWLRWQSEKNMSHSRRWVLMITGFALIYTVVPSVLNGLSVYGHIPHMGLVRTAFVVADTSENLPSWHQALRINFVIAITISNLIISLFCGLFAAICGVLSYEMRLLAREIQVEVRGQAVIWDMKIEPLSGQEVTVLEFLRRKHGKLTAVVHAVDHSFREQLLLHFLIGIPMIIFTMFVLFAAAPVGTIGGKGTIVLFAVMAAHQPMKILPTIDIHEKKEITHAHQTSLQFFMTSLTNEKIAMTLWGIVPLAKEFIVVVIIFIATYLIILTDISQTVRPVPTRLLIARNQSAQVKSLSTSKPFLEWGGGGRYQGPTSVARIVKYQPGFTNTQRSFGADNLTAISMSVFNNATQGNGTSTTAETTDQPKVSAGIFSEVTEQAFGTSSTDGTIQFRTLFNSSFSN</sequence>
<feature type="transmembrane region" description="Helical" evidence="2">
    <location>
        <begin position="488"/>
        <end position="506"/>
    </location>
</feature>
<feature type="compositionally biased region" description="Polar residues" evidence="1">
    <location>
        <begin position="68"/>
        <end position="86"/>
    </location>
</feature>
<keyword evidence="2" id="KW-0812">Transmembrane</keyword>
<feature type="transmembrane region" description="Helical" evidence="2">
    <location>
        <begin position="160"/>
        <end position="182"/>
    </location>
</feature>
<comment type="caution">
    <text evidence="3">The sequence shown here is derived from an EMBL/GenBank/DDBJ whole genome shotgun (WGS) entry which is preliminary data.</text>
</comment>
<feature type="region of interest" description="Disordered" evidence="1">
    <location>
        <begin position="66"/>
        <end position="88"/>
    </location>
</feature>
<evidence type="ECO:0000256" key="2">
    <source>
        <dbReference type="SAM" id="Phobius"/>
    </source>
</evidence>